<comment type="similarity">
    <text evidence="1">Belongs to the LysR transcriptional regulatory family.</text>
</comment>
<sequence length="312" mass="34914">MELRHLRYFVAVAEEGNITRAAERLHIAQPPLSRQIQQLEDDLGVVLIERGSRPLKLTEAGQFFYGHALQLLSQTRELKAMTQRIGIIDSKMSIGFVGSTLYGMLPKIIRRFRDAHKTIELSLHEMTTMEQIGALKEGCIDVGFGRIRHEDPNVRRIVLREERLMAALPSEHPLAIKPALSLQDIAMETLIVFPKSPRPSFADQVLTAFHDRALEPRNIYEARELQIAIGLVAAGVGIAIVPSSVQGLKREDVCYRELDVPNMVSPIILSTRLLDESNDVKLLIKMIIDIYEAESMAHAVSAQDLNGVLLNS</sequence>
<dbReference type="CDD" id="cd08445">
    <property type="entry name" value="PBP2_BenM_CatM_CatR"/>
    <property type="match status" value="1"/>
</dbReference>
<evidence type="ECO:0000313" key="6">
    <source>
        <dbReference type="EMBL" id="SMF42654.1"/>
    </source>
</evidence>
<evidence type="ECO:0000256" key="1">
    <source>
        <dbReference type="ARBA" id="ARBA00009437"/>
    </source>
</evidence>
<evidence type="ECO:0000256" key="3">
    <source>
        <dbReference type="ARBA" id="ARBA00023125"/>
    </source>
</evidence>
<dbReference type="GO" id="GO:0003700">
    <property type="term" value="F:DNA-binding transcription factor activity"/>
    <property type="evidence" value="ECO:0007669"/>
    <property type="project" value="InterPro"/>
</dbReference>
<dbReference type="AlphaFoldDB" id="A0A1Y6C8Z3"/>
<dbReference type="InterPro" id="IPR005119">
    <property type="entry name" value="LysR_subst-bd"/>
</dbReference>
<dbReference type="GO" id="GO:0032993">
    <property type="term" value="C:protein-DNA complex"/>
    <property type="evidence" value="ECO:0007669"/>
    <property type="project" value="TreeGrafter"/>
</dbReference>
<dbReference type="Gene3D" id="3.40.190.10">
    <property type="entry name" value="Periplasmic binding protein-like II"/>
    <property type="match status" value="2"/>
</dbReference>
<dbReference type="Proteomes" id="UP000192920">
    <property type="component" value="Unassembled WGS sequence"/>
</dbReference>
<dbReference type="InterPro" id="IPR036390">
    <property type="entry name" value="WH_DNA-bd_sf"/>
</dbReference>
<reference evidence="7" key="1">
    <citation type="submission" date="2017-04" db="EMBL/GenBank/DDBJ databases">
        <authorList>
            <person name="Varghese N."/>
            <person name="Submissions S."/>
        </authorList>
    </citation>
    <scope>NUCLEOTIDE SEQUENCE [LARGE SCALE GENOMIC DNA]</scope>
    <source>
        <strain evidence="7">DSM 22618</strain>
    </source>
</reference>
<keyword evidence="2" id="KW-0805">Transcription regulation</keyword>
<keyword evidence="4" id="KW-0804">Transcription</keyword>
<dbReference type="PROSITE" id="PS50931">
    <property type="entry name" value="HTH_LYSR"/>
    <property type="match status" value="1"/>
</dbReference>
<evidence type="ECO:0000259" key="5">
    <source>
        <dbReference type="PROSITE" id="PS50931"/>
    </source>
</evidence>
<dbReference type="SUPFAM" id="SSF53850">
    <property type="entry name" value="Periplasmic binding protein-like II"/>
    <property type="match status" value="1"/>
</dbReference>
<dbReference type="GO" id="GO:0003677">
    <property type="term" value="F:DNA binding"/>
    <property type="evidence" value="ECO:0007669"/>
    <property type="project" value="UniProtKB-KW"/>
</dbReference>
<organism evidence="6 7">
    <name type="scientific">Pseudogulbenkiania subflava DSM 22618</name>
    <dbReference type="NCBI Taxonomy" id="1123014"/>
    <lineage>
        <taxon>Bacteria</taxon>
        <taxon>Pseudomonadati</taxon>
        <taxon>Pseudomonadota</taxon>
        <taxon>Betaproteobacteria</taxon>
        <taxon>Neisseriales</taxon>
        <taxon>Chromobacteriaceae</taxon>
        <taxon>Pseudogulbenkiania</taxon>
    </lineage>
</organism>
<dbReference type="InterPro" id="IPR000847">
    <property type="entry name" value="LysR_HTH_N"/>
</dbReference>
<name>A0A1Y6C8Z3_9NEIS</name>
<keyword evidence="7" id="KW-1185">Reference proteome</keyword>
<evidence type="ECO:0000313" key="7">
    <source>
        <dbReference type="Proteomes" id="UP000192920"/>
    </source>
</evidence>
<dbReference type="SUPFAM" id="SSF46785">
    <property type="entry name" value="Winged helix' DNA-binding domain"/>
    <property type="match status" value="1"/>
</dbReference>
<proteinExistence type="inferred from homology"/>
<dbReference type="EMBL" id="FXAG01000020">
    <property type="protein sequence ID" value="SMF42654.1"/>
    <property type="molecule type" value="Genomic_DNA"/>
</dbReference>
<dbReference type="InterPro" id="IPR036388">
    <property type="entry name" value="WH-like_DNA-bd_sf"/>
</dbReference>
<accession>A0A1Y6C8Z3</accession>
<dbReference type="Pfam" id="PF03466">
    <property type="entry name" value="LysR_substrate"/>
    <property type="match status" value="1"/>
</dbReference>
<feature type="domain" description="HTH lysR-type" evidence="5">
    <location>
        <begin position="1"/>
        <end position="58"/>
    </location>
</feature>
<dbReference type="Pfam" id="PF00126">
    <property type="entry name" value="HTH_1"/>
    <property type="match status" value="1"/>
</dbReference>
<keyword evidence="3 6" id="KW-0238">DNA-binding</keyword>
<evidence type="ECO:0000256" key="4">
    <source>
        <dbReference type="ARBA" id="ARBA00023163"/>
    </source>
</evidence>
<dbReference type="PANTHER" id="PTHR30346:SF17">
    <property type="entry name" value="LYSR FAMILY TRANSCRIPTIONAL REGULATOR"/>
    <property type="match status" value="1"/>
</dbReference>
<dbReference type="STRING" id="1123014.SAMN02745746_03164"/>
<gene>
    <name evidence="6" type="ORF">SAMN02745746_03164</name>
</gene>
<dbReference type="FunFam" id="1.10.10.10:FF:000001">
    <property type="entry name" value="LysR family transcriptional regulator"/>
    <property type="match status" value="1"/>
</dbReference>
<dbReference type="RefSeq" id="WP_085277281.1">
    <property type="nucleotide sequence ID" value="NZ_FXAG01000020.1"/>
</dbReference>
<evidence type="ECO:0000256" key="2">
    <source>
        <dbReference type="ARBA" id="ARBA00023015"/>
    </source>
</evidence>
<dbReference type="PANTHER" id="PTHR30346">
    <property type="entry name" value="TRANSCRIPTIONAL DUAL REGULATOR HCAR-RELATED"/>
    <property type="match status" value="1"/>
</dbReference>
<dbReference type="PRINTS" id="PR00039">
    <property type="entry name" value="HTHLYSR"/>
</dbReference>
<dbReference type="Gene3D" id="1.10.10.10">
    <property type="entry name" value="Winged helix-like DNA-binding domain superfamily/Winged helix DNA-binding domain"/>
    <property type="match status" value="1"/>
</dbReference>
<protein>
    <submittedName>
        <fullName evidence="6">DNA-binding transcriptional regulator, LysR family</fullName>
    </submittedName>
</protein>